<dbReference type="EMBL" id="JACRIW010000099">
    <property type="protein sequence ID" value="MBI5170600.1"/>
    <property type="molecule type" value="Genomic_DNA"/>
</dbReference>
<dbReference type="Proteomes" id="UP000696931">
    <property type="component" value="Unassembled WGS sequence"/>
</dbReference>
<dbReference type="SUPFAM" id="SSF48695">
    <property type="entry name" value="Multiheme cytochromes"/>
    <property type="match status" value="2"/>
</dbReference>
<dbReference type="InterPro" id="IPR036280">
    <property type="entry name" value="Multihaem_cyt_sf"/>
</dbReference>
<evidence type="ECO:0008006" key="4">
    <source>
        <dbReference type="Google" id="ProtNLM"/>
    </source>
</evidence>
<comment type="caution">
    <text evidence="2">The sequence shown here is derived from an EMBL/GenBank/DDBJ whole genome shotgun (WGS) entry which is preliminary data.</text>
</comment>
<organism evidence="2 3">
    <name type="scientific">Eiseniibacteriota bacterium</name>
    <dbReference type="NCBI Taxonomy" id="2212470"/>
    <lineage>
        <taxon>Bacteria</taxon>
        <taxon>Candidatus Eiseniibacteriota</taxon>
    </lineage>
</organism>
<feature type="chain" id="PRO_5037230008" description="Doubled CXXCH motif domain-containing protein" evidence="1">
    <location>
        <begin position="25"/>
        <end position="259"/>
    </location>
</feature>
<sequence>MKRHLVSTALGSLGLAVLAGLALAGPGVVNSSHDLRSLQSAGQTNNQVCIYCHTPHRAADQNLIWNHSLGTGNYSFNAAGPAGSPGMSRTSTGTTLPTTTTAFGTGPTKMCMSCHDGSVAVGALNNIGDGATGTIVTSPSRLNGQPAQIASATGGMGGNHPVAIPFPDRAGATYNGITTGVTSGFGGVAGGGGWSDVTTIQAAGIKLHGGPAAGTFGMECTSCHDAHNNSVATTEGVAGKYFLRVSGDNSALCLSCHRK</sequence>
<name>A0A933SFZ0_UNCEI</name>
<evidence type="ECO:0000313" key="2">
    <source>
        <dbReference type="EMBL" id="MBI5170600.1"/>
    </source>
</evidence>
<reference evidence="2" key="1">
    <citation type="submission" date="2020-07" db="EMBL/GenBank/DDBJ databases">
        <title>Huge and variable diversity of episymbiotic CPR bacteria and DPANN archaea in groundwater ecosystems.</title>
        <authorList>
            <person name="He C.Y."/>
            <person name="Keren R."/>
            <person name="Whittaker M."/>
            <person name="Farag I.F."/>
            <person name="Doudna J."/>
            <person name="Cate J.H.D."/>
            <person name="Banfield J.F."/>
        </authorList>
    </citation>
    <scope>NUCLEOTIDE SEQUENCE</scope>
    <source>
        <strain evidence="2">NC_groundwater_1813_Pr3_B-0.1um_71_17</strain>
    </source>
</reference>
<accession>A0A933SFZ0</accession>
<gene>
    <name evidence="2" type="ORF">HZA61_14015</name>
</gene>
<keyword evidence="1" id="KW-0732">Signal</keyword>
<feature type="signal peptide" evidence="1">
    <location>
        <begin position="1"/>
        <end position="24"/>
    </location>
</feature>
<proteinExistence type="predicted"/>
<protein>
    <recommendedName>
        <fullName evidence="4">Doubled CXXCH motif domain-containing protein</fullName>
    </recommendedName>
</protein>
<evidence type="ECO:0000256" key="1">
    <source>
        <dbReference type="SAM" id="SignalP"/>
    </source>
</evidence>
<dbReference type="AlphaFoldDB" id="A0A933SFZ0"/>
<evidence type="ECO:0000313" key="3">
    <source>
        <dbReference type="Proteomes" id="UP000696931"/>
    </source>
</evidence>